<dbReference type="InterPro" id="IPR038665">
    <property type="entry name" value="Voltage-dep_anion_channel_sf"/>
</dbReference>
<dbReference type="RefSeq" id="WP_259613163.1">
    <property type="nucleotide sequence ID" value="NZ_CP091139.2"/>
</dbReference>
<dbReference type="InterPro" id="IPR004695">
    <property type="entry name" value="SLAC1/Mae1/Ssu1/TehA"/>
</dbReference>
<comment type="subcellular location">
    <subcellularLocation>
        <location evidence="1">Membrane</location>
        <topology evidence="1">Multi-pass membrane protein</topology>
    </subcellularLocation>
</comment>
<name>A0ABY5NN81_9MICO</name>
<evidence type="ECO:0000256" key="1">
    <source>
        <dbReference type="ARBA" id="ARBA00004141"/>
    </source>
</evidence>
<evidence type="ECO:0000313" key="6">
    <source>
        <dbReference type="EMBL" id="UUT36506.1"/>
    </source>
</evidence>
<evidence type="ECO:0000256" key="4">
    <source>
        <dbReference type="ARBA" id="ARBA00023136"/>
    </source>
</evidence>
<evidence type="ECO:0000256" key="3">
    <source>
        <dbReference type="ARBA" id="ARBA00022989"/>
    </source>
</evidence>
<keyword evidence="2 5" id="KW-0812">Transmembrane</keyword>
<gene>
    <name evidence="6" type="ORF">L2X98_20325</name>
</gene>
<evidence type="ECO:0000256" key="2">
    <source>
        <dbReference type="ARBA" id="ARBA00022692"/>
    </source>
</evidence>
<dbReference type="Pfam" id="PF03595">
    <property type="entry name" value="SLAC1"/>
    <property type="match status" value="1"/>
</dbReference>
<keyword evidence="7" id="KW-1185">Reference proteome</keyword>
<feature type="transmembrane region" description="Helical" evidence="5">
    <location>
        <begin position="28"/>
        <end position="56"/>
    </location>
</feature>
<keyword evidence="3 5" id="KW-1133">Transmembrane helix</keyword>
<keyword evidence="4 5" id="KW-0472">Membrane</keyword>
<feature type="transmembrane region" description="Helical" evidence="5">
    <location>
        <begin position="68"/>
        <end position="87"/>
    </location>
</feature>
<accession>A0ABY5NN81</accession>
<protein>
    <submittedName>
        <fullName evidence="6">Tellurite resistance/C4-dicarboxylate transporter family protein</fullName>
    </submittedName>
</protein>
<feature type="transmembrane region" description="Helical" evidence="5">
    <location>
        <begin position="107"/>
        <end position="127"/>
    </location>
</feature>
<feature type="transmembrane region" description="Helical" evidence="5">
    <location>
        <begin position="139"/>
        <end position="158"/>
    </location>
</feature>
<dbReference type="Proteomes" id="UP001054811">
    <property type="component" value="Chromosome"/>
</dbReference>
<proteinExistence type="predicted"/>
<dbReference type="Gene3D" id="1.50.10.150">
    <property type="entry name" value="Voltage-dependent anion channel"/>
    <property type="match status" value="1"/>
</dbReference>
<organism evidence="6 7">
    <name type="scientific">Microbacterium elymi</name>
    <dbReference type="NCBI Taxonomy" id="2909587"/>
    <lineage>
        <taxon>Bacteria</taxon>
        <taxon>Bacillati</taxon>
        <taxon>Actinomycetota</taxon>
        <taxon>Actinomycetes</taxon>
        <taxon>Micrococcales</taxon>
        <taxon>Microbacteriaceae</taxon>
        <taxon>Microbacterium</taxon>
    </lineage>
</organism>
<evidence type="ECO:0000313" key="7">
    <source>
        <dbReference type="Proteomes" id="UP001054811"/>
    </source>
</evidence>
<reference evidence="6" key="1">
    <citation type="submission" date="2022-01" db="EMBL/GenBank/DDBJ databases">
        <title>Microbacterium eymi and Microbacterium rhizovicinus sp. nov., isolated from the rhizospheric soil of Elymus tsukushiensis, a plant native to the Dokdo Islands, Republic of Korea.</title>
        <authorList>
            <person name="Hwang Y.J."/>
        </authorList>
    </citation>
    <scope>NUCLEOTIDE SEQUENCE</scope>
    <source>
        <strain evidence="6">KUDC0405</strain>
    </source>
</reference>
<dbReference type="EMBL" id="CP091139">
    <property type="protein sequence ID" value="UUT36506.1"/>
    <property type="molecule type" value="Genomic_DNA"/>
</dbReference>
<feature type="transmembrane region" description="Helical" evidence="5">
    <location>
        <begin position="170"/>
        <end position="194"/>
    </location>
</feature>
<dbReference type="CDD" id="cd09319">
    <property type="entry name" value="TDT_like_1"/>
    <property type="match status" value="1"/>
</dbReference>
<evidence type="ECO:0000256" key="5">
    <source>
        <dbReference type="SAM" id="Phobius"/>
    </source>
</evidence>
<sequence>MWAVASQSIAVLAATLEVEPELAPARPALALLAVFSWSVGTFLYCAVGVFVGVRMLTVPFRPADLTPPYWVAMGATAITVVAGARIVQMADAPMVDATRGLIAGASVFFWAFGTWLIPPLVIAGWWRHVRHRIPFRYEATLWSIVFPLGMYGVGSQFLGDVDHLPIVHTIGYVEMWVALAAWTGTFVWMLVTIWRDVLRPVRPARRADRSPPAR</sequence>